<evidence type="ECO:0000313" key="3">
    <source>
        <dbReference type="Proteomes" id="UP000317977"/>
    </source>
</evidence>
<name>A0A5C6FCN3_9BACT</name>
<organism evidence="2 3">
    <name type="scientific">Rubripirellula reticaptiva</name>
    <dbReference type="NCBI Taxonomy" id="2528013"/>
    <lineage>
        <taxon>Bacteria</taxon>
        <taxon>Pseudomonadati</taxon>
        <taxon>Planctomycetota</taxon>
        <taxon>Planctomycetia</taxon>
        <taxon>Pirellulales</taxon>
        <taxon>Pirellulaceae</taxon>
        <taxon>Rubripirellula</taxon>
    </lineage>
</organism>
<evidence type="ECO:0000256" key="1">
    <source>
        <dbReference type="SAM" id="MobiDB-lite"/>
    </source>
</evidence>
<dbReference type="EMBL" id="SJPX01000001">
    <property type="protein sequence ID" value="TWU58397.1"/>
    <property type="molecule type" value="Genomic_DNA"/>
</dbReference>
<comment type="caution">
    <text evidence="2">The sequence shown here is derived from an EMBL/GenBank/DDBJ whole genome shotgun (WGS) entry which is preliminary data.</text>
</comment>
<gene>
    <name evidence="2" type="ORF">Poly59_13080</name>
</gene>
<dbReference type="AlphaFoldDB" id="A0A5C6FCN3"/>
<feature type="region of interest" description="Disordered" evidence="1">
    <location>
        <begin position="1"/>
        <end position="28"/>
    </location>
</feature>
<sequence>MIESKDGQVGGSAEMTLNGEKHNSSLSNVKVEDGKVSFDEVLNFQGNNLPISYSGTLVDDEMQLSRKVGEFATEEFTAKRSK</sequence>
<dbReference type="Proteomes" id="UP000317977">
    <property type="component" value="Unassembled WGS sequence"/>
</dbReference>
<reference evidence="2 3" key="1">
    <citation type="submission" date="2019-02" db="EMBL/GenBank/DDBJ databases">
        <title>Deep-cultivation of Planctomycetes and their phenomic and genomic characterization uncovers novel biology.</title>
        <authorList>
            <person name="Wiegand S."/>
            <person name="Jogler M."/>
            <person name="Boedeker C."/>
            <person name="Pinto D."/>
            <person name="Vollmers J."/>
            <person name="Rivas-Marin E."/>
            <person name="Kohn T."/>
            <person name="Peeters S.H."/>
            <person name="Heuer A."/>
            <person name="Rast P."/>
            <person name="Oberbeckmann S."/>
            <person name="Bunk B."/>
            <person name="Jeske O."/>
            <person name="Meyerdierks A."/>
            <person name="Storesund J.E."/>
            <person name="Kallscheuer N."/>
            <person name="Luecker S."/>
            <person name="Lage O.M."/>
            <person name="Pohl T."/>
            <person name="Merkel B.J."/>
            <person name="Hornburger P."/>
            <person name="Mueller R.-W."/>
            <person name="Bruemmer F."/>
            <person name="Labrenz M."/>
            <person name="Spormann A.M."/>
            <person name="Op Den Camp H."/>
            <person name="Overmann J."/>
            <person name="Amann R."/>
            <person name="Jetten M.S.M."/>
            <person name="Mascher T."/>
            <person name="Medema M.H."/>
            <person name="Devos D.P."/>
            <person name="Kaster A.-K."/>
            <person name="Ovreas L."/>
            <person name="Rohde M."/>
            <person name="Galperin M.Y."/>
            <person name="Jogler C."/>
        </authorList>
    </citation>
    <scope>NUCLEOTIDE SEQUENCE [LARGE SCALE GENOMIC DNA]</scope>
    <source>
        <strain evidence="2 3">Poly59</strain>
    </source>
</reference>
<proteinExistence type="predicted"/>
<accession>A0A5C6FCN3</accession>
<evidence type="ECO:0000313" key="2">
    <source>
        <dbReference type="EMBL" id="TWU58397.1"/>
    </source>
</evidence>
<protein>
    <submittedName>
        <fullName evidence="2">Uncharacterized protein</fullName>
    </submittedName>
</protein>
<keyword evidence="3" id="KW-1185">Reference proteome</keyword>
<dbReference type="RefSeq" id="WP_186776042.1">
    <property type="nucleotide sequence ID" value="NZ_SJPX01000001.1"/>
</dbReference>